<dbReference type="InterPro" id="IPR045087">
    <property type="entry name" value="Cu-oxidase_fam"/>
</dbReference>
<dbReference type="GO" id="GO:0016491">
    <property type="term" value="F:oxidoreductase activity"/>
    <property type="evidence" value="ECO:0007669"/>
    <property type="project" value="UniProtKB-KW"/>
</dbReference>
<protein>
    <recommendedName>
        <fullName evidence="8">Plastocyanin-like domain-containing protein</fullName>
    </recommendedName>
</protein>
<dbReference type="Pfam" id="PF07731">
    <property type="entry name" value="Cu-oxidase_2"/>
    <property type="match status" value="1"/>
</dbReference>
<comment type="caution">
    <text evidence="9">The sequence shown here is derived from an EMBL/GenBank/DDBJ whole genome shotgun (WGS) entry which is preliminary data.</text>
</comment>
<keyword evidence="5" id="KW-0677">Repeat</keyword>
<sequence length="114" mass="13197">MLTRYTLGTYMGMISGSWDTKNPPLTNSVVIFPYGWNAIRFVADNPGIWAFHCHIEPHLHMGMGLVFSEGVELAHQKDIKQGSWLWFDREDVDELPPHMRLDLFSYAFCFIFDA</sequence>
<name>A0A834ZD76_TETSI</name>
<evidence type="ECO:0000256" key="5">
    <source>
        <dbReference type="ARBA" id="ARBA00022737"/>
    </source>
</evidence>
<keyword evidence="3" id="KW-0964">Secreted</keyword>
<evidence type="ECO:0000256" key="1">
    <source>
        <dbReference type="ARBA" id="ARBA00004613"/>
    </source>
</evidence>
<evidence type="ECO:0000256" key="6">
    <source>
        <dbReference type="ARBA" id="ARBA00023002"/>
    </source>
</evidence>
<feature type="domain" description="Plastocyanin-like" evidence="8">
    <location>
        <begin position="16"/>
        <end position="70"/>
    </location>
</feature>
<dbReference type="PROSITE" id="PS00080">
    <property type="entry name" value="MULTICOPPER_OXIDASE2"/>
    <property type="match status" value="1"/>
</dbReference>
<dbReference type="InterPro" id="IPR033138">
    <property type="entry name" value="Cu_oxidase_CS"/>
</dbReference>
<organism evidence="9 10">
    <name type="scientific">Tetracentron sinense</name>
    <name type="common">Spur-leaf</name>
    <dbReference type="NCBI Taxonomy" id="13715"/>
    <lineage>
        <taxon>Eukaryota</taxon>
        <taxon>Viridiplantae</taxon>
        <taxon>Streptophyta</taxon>
        <taxon>Embryophyta</taxon>
        <taxon>Tracheophyta</taxon>
        <taxon>Spermatophyta</taxon>
        <taxon>Magnoliopsida</taxon>
        <taxon>Trochodendrales</taxon>
        <taxon>Trochodendraceae</taxon>
        <taxon>Tetracentron</taxon>
    </lineage>
</organism>
<dbReference type="GO" id="GO:0005576">
    <property type="term" value="C:extracellular region"/>
    <property type="evidence" value="ECO:0007669"/>
    <property type="project" value="UniProtKB-SubCell"/>
</dbReference>
<dbReference type="PROSITE" id="PS00079">
    <property type="entry name" value="MULTICOPPER_OXIDASE1"/>
    <property type="match status" value="1"/>
</dbReference>
<comment type="subcellular location">
    <subcellularLocation>
        <location evidence="1">Secreted</location>
    </subcellularLocation>
</comment>
<dbReference type="OrthoDB" id="2121828at2759"/>
<evidence type="ECO:0000313" key="10">
    <source>
        <dbReference type="Proteomes" id="UP000655225"/>
    </source>
</evidence>
<dbReference type="GO" id="GO:0009506">
    <property type="term" value="C:plasmodesma"/>
    <property type="evidence" value="ECO:0007669"/>
    <property type="project" value="TreeGrafter"/>
</dbReference>
<dbReference type="GO" id="GO:0005507">
    <property type="term" value="F:copper ion binding"/>
    <property type="evidence" value="ECO:0007669"/>
    <property type="project" value="InterPro"/>
</dbReference>
<accession>A0A834ZD76</accession>
<dbReference type="Gene3D" id="2.60.40.420">
    <property type="entry name" value="Cupredoxins - blue copper proteins"/>
    <property type="match status" value="1"/>
</dbReference>
<dbReference type="Proteomes" id="UP000655225">
    <property type="component" value="Unassembled WGS sequence"/>
</dbReference>
<dbReference type="PANTHER" id="PTHR11709">
    <property type="entry name" value="MULTI-COPPER OXIDASE"/>
    <property type="match status" value="1"/>
</dbReference>
<keyword evidence="6" id="KW-0560">Oxidoreductase</keyword>
<reference evidence="9 10" key="1">
    <citation type="submission" date="2020-04" db="EMBL/GenBank/DDBJ databases">
        <title>Plant Genome Project.</title>
        <authorList>
            <person name="Zhang R.-G."/>
        </authorList>
    </citation>
    <scope>NUCLEOTIDE SEQUENCE [LARGE SCALE GENOMIC DNA]</scope>
    <source>
        <strain evidence="9">YNK0</strain>
        <tissue evidence="9">Leaf</tissue>
    </source>
</reference>
<dbReference type="SUPFAM" id="SSF49503">
    <property type="entry name" value="Cupredoxins"/>
    <property type="match status" value="1"/>
</dbReference>
<dbReference type="EMBL" id="JABCRI010000007">
    <property type="protein sequence ID" value="KAF8403525.1"/>
    <property type="molecule type" value="Genomic_DNA"/>
</dbReference>
<evidence type="ECO:0000256" key="7">
    <source>
        <dbReference type="ARBA" id="ARBA00023008"/>
    </source>
</evidence>
<keyword evidence="7" id="KW-0186">Copper</keyword>
<gene>
    <name evidence="9" type="ORF">HHK36_011629</name>
</gene>
<evidence type="ECO:0000256" key="4">
    <source>
        <dbReference type="ARBA" id="ARBA00022723"/>
    </source>
</evidence>
<evidence type="ECO:0000313" key="9">
    <source>
        <dbReference type="EMBL" id="KAF8403525.1"/>
    </source>
</evidence>
<evidence type="ECO:0000256" key="3">
    <source>
        <dbReference type="ARBA" id="ARBA00022525"/>
    </source>
</evidence>
<keyword evidence="10" id="KW-1185">Reference proteome</keyword>
<dbReference type="PANTHER" id="PTHR11709:SF394">
    <property type="entry name" value="FI03373P-RELATED"/>
    <property type="match status" value="1"/>
</dbReference>
<comment type="similarity">
    <text evidence="2">Belongs to the multicopper oxidase family.</text>
</comment>
<keyword evidence="4" id="KW-0479">Metal-binding</keyword>
<dbReference type="AlphaFoldDB" id="A0A834ZD76"/>
<dbReference type="InterPro" id="IPR011706">
    <property type="entry name" value="Cu-oxidase_C"/>
</dbReference>
<dbReference type="InterPro" id="IPR002355">
    <property type="entry name" value="Cu_oxidase_Cu_BS"/>
</dbReference>
<evidence type="ECO:0000256" key="2">
    <source>
        <dbReference type="ARBA" id="ARBA00010609"/>
    </source>
</evidence>
<evidence type="ECO:0000259" key="8">
    <source>
        <dbReference type="Pfam" id="PF07731"/>
    </source>
</evidence>
<proteinExistence type="inferred from homology"/>
<dbReference type="InterPro" id="IPR008972">
    <property type="entry name" value="Cupredoxin"/>
</dbReference>